<organism evidence="4 5">
    <name type="scientific">Rubrivivax rivuli</name>
    <dbReference type="NCBI Taxonomy" id="1862385"/>
    <lineage>
        <taxon>Bacteria</taxon>
        <taxon>Pseudomonadati</taxon>
        <taxon>Pseudomonadota</taxon>
        <taxon>Betaproteobacteria</taxon>
        <taxon>Burkholderiales</taxon>
        <taxon>Sphaerotilaceae</taxon>
        <taxon>Rubrivivax</taxon>
    </lineage>
</organism>
<comment type="caution">
    <text evidence="4">The sequence shown here is derived from an EMBL/GenBank/DDBJ whole genome shotgun (WGS) entry which is preliminary data.</text>
</comment>
<keyword evidence="2" id="KW-1133">Transmembrane helix</keyword>
<proteinExistence type="predicted"/>
<sequence length="253" mass="27869">MPPLLAWIPALVAAALLLVALLLLMQARRKPGRGPLPREWGLSPRPVFTSDERRLYRQLREALPQHVILAKLPLVRFCQPLDPKRVRYWYELLAGSHVAFAICSPSGRVLAAVDIETERSTSRRSRQIKAAVLETCRVRYLRCTPGELPTVATLQGLLPLPVLNSAMPVSAPMPLSPVDQSRERLSNTVASRRQQRQQGQWPDSAFADSRFADSTFADSHHSTLQPAPEPPPGQAPEGGGMVVDGPAPPARRP</sequence>
<keyword evidence="2" id="KW-0472">Membrane</keyword>
<dbReference type="AlphaFoldDB" id="A0A437RL59"/>
<keyword evidence="5" id="KW-1185">Reference proteome</keyword>
<feature type="domain" description="DUF2726" evidence="3">
    <location>
        <begin position="45"/>
        <end position="143"/>
    </location>
</feature>
<gene>
    <name evidence="4" type="ORF">EOE66_07290</name>
</gene>
<feature type="transmembrane region" description="Helical" evidence="2">
    <location>
        <begin position="6"/>
        <end position="25"/>
    </location>
</feature>
<feature type="compositionally biased region" description="Polar residues" evidence="1">
    <location>
        <begin position="186"/>
        <end position="201"/>
    </location>
</feature>
<name>A0A437RL59_9BURK</name>
<evidence type="ECO:0000313" key="5">
    <source>
        <dbReference type="Proteomes" id="UP000285575"/>
    </source>
</evidence>
<evidence type="ECO:0000259" key="3">
    <source>
        <dbReference type="Pfam" id="PF10881"/>
    </source>
</evidence>
<protein>
    <submittedName>
        <fullName evidence="4">DUF2726 domain-containing protein</fullName>
    </submittedName>
</protein>
<evidence type="ECO:0000256" key="2">
    <source>
        <dbReference type="SAM" id="Phobius"/>
    </source>
</evidence>
<dbReference type="Pfam" id="PF10881">
    <property type="entry name" value="DUF2726"/>
    <property type="match status" value="1"/>
</dbReference>
<reference evidence="4 5" key="1">
    <citation type="submission" date="2019-01" db="EMBL/GenBank/DDBJ databases">
        <authorList>
            <person name="Chen W.-M."/>
        </authorList>
    </citation>
    <scope>NUCLEOTIDE SEQUENCE [LARGE SCALE GENOMIC DNA]</scope>
    <source>
        <strain evidence="4 5">KYPY4</strain>
    </source>
</reference>
<dbReference type="InterPro" id="IPR024402">
    <property type="entry name" value="DUF2726"/>
</dbReference>
<keyword evidence="2" id="KW-0812">Transmembrane</keyword>
<dbReference type="Proteomes" id="UP000285575">
    <property type="component" value="Unassembled WGS sequence"/>
</dbReference>
<dbReference type="RefSeq" id="WP_128227992.1">
    <property type="nucleotide sequence ID" value="NZ_SACR01000002.1"/>
</dbReference>
<evidence type="ECO:0000313" key="4">
    <source>
        <dbReference type="EMBL" id="RVU47531.1"/>
    </source>
</evidence>
<feature type="region of interest" description="Disordered" evidence="1">
    <location>
        <begin position="173"/>
        <end position="253"/>
    </location>
</feature>
<evidence type="ECO:0000256" key="1">
    <source>
        <dbReference type="SAM" id="MobiDB-lite"/>
    </source>
</evidence>
<accession>A0A437RL59</accession>
<dbReference type="OrthoDB" id="9149266at2"/>
<dbReference type="EMBL" id="SACR01000002">
    <property type="protein sequence ID" value="RVU47531.1"/>
    <property type="molecule type" value="Genomic_DNA"/>
</dbReference>